<dbReference type="GO" id="GO:0006516">
    <property type="term" value="P:glycoprotein catabolic process"/>
    <property type="evidence" value="ECO:0007669"/>
    <property type="project" value="TreeGrafter"/>
</dbReference>
<dbReference type="PANTHER" id="PTHR12143">
    <property type="entry name" value="PEPTIDE N-GLYCANASE PNGASE -RELATED"/>
    <property type="match status" value="1"/>
</dbReference>
<name>A0A2A9PHG4_OPHUN</name>
<evidence type="ECO:0000313" key="6">
    <source>
        <dbReference type="EMBL" id="PFH60327.1"/>
    </source>
</evidence>
<reference evidence="6 7" key="1">
    <citation type="journal article" date="2015" name="BMC Genomics">
        <title>Gene expression during zombie ant biting behavior reflects the complexity underlying fungal parasitic behavioral manipulation.</title>
        <authorList>
            <person name="de Bekker C."/>
            <person name="Ohm R.A."/>
            <person name="Loreto R.G."/>
            <person name="Sebastian A."/>
            <person name="Albert I."/>
            <person name="Merrow M."/>
            <person name="Brachmann A."/>
            <person name="Hughes D.P."/>
        </authorList>
    </citation>
    <scope>NUCLEOTIDE SEQUENCE [LARGE SCALE GENOMIC DNA]</scope>
    <source>
        <strain evidence="6 7">SC16a</strain>
    </source>
</reference>
<evidence type="ECO:0000313" key="7">
    <source>
        <dbReference type="Proteomes" id="UP000037136"/>
    </source>
</evidence>
<dbReference type="GO" id="GO:0000224">
    <property type="term" value="F:peptide-N4-(N-acetyl-beta-glucosaminyl)asparagine amidase activity"/>
    <property type="evidence" value="ECO:0007669"/>
    <property type="project" value="TreeGrafter"/>
</dbReference>
<keyword evidence="7" id="KW-1185">Reference proteome</keyword>
<dbReference type="Pfam" id="PF03835">
    <property type="entry name" value="Rad4"/>
    <property type="match status" value="1"/>
</dbReference>
<gene>
    <name evidence="6" type="ORF">XA68_11138</name>
</gene>
<dbReference type="InterPro" id="IPR018325">
    <property type="entry name" value="Rad4/PNGase_transGLS-fold"/>
</dbReference>
<accession>A0A2A9PHG4</accession>
<comment type="similarity">
    <text evidence="1">Belongs to the transglutaminase-like superfamily. PNGase family.</text>
</comment>
<sequence>MKPVVSPSLLPFLVVNSATIPSTHVNSLGFLSGRLSRQETAWPNPELSIGRHIGKLGKETCWEAKGPARDAFASLAPQIKEYLEQALEPVSSWVTWSLYLVGKRPERASPMVLFCCEKAAHRKEVRRIIKESGILNACPGIKTGHAPQAPGLDQLVQLADDSDVDPPSAWCITASPRRGSSPCGMQLSIDSTSGHQTLCRQATVGGVIQLGDLFYYTTAAHAFQLQRPFSCTSPESSVGDEEIEMDSDCGSDDSNLSLTDTVPSHLGPDCDLSTSIHVKPIEISTRSSSPSQRLMSSHDDESDGAEAFDKTEAICQGDAERPFEELPSIFPSLVLGDVYLSSYDEPSSEHLDYGLIEVSRAAHKVPNSIQISSYQEQKTLCIQRICTDGPKDARILGIMPRGTLTGCLSGTSIYSRLPYAAKFQEVYYVVLDSRIQKGDCGSWVIDSESGDLFGHVVAGSPDAGAALVVPAAPIFQDIARRVQLQPRLPGTEHLFERQTCISPNQVASAATEELPDDTRWIRQLMMRFEDILRTRRMEAIRDLRKNPPSYDQPGSASGAKLPDNSRAPKSRLPHGLGRSLPLVPESPLPTDRSSQKFQNLLMALSLIPLEYENPALLDEAARLLPYERLFSEAEEEDQLQKALAFSFGDGRKPEWGYDDCLIRALLRYFKTSFFAWVDKPLCSACGSKTQVFGNVSPTPVEAVDGALRVEYYLCLACRRHELFPLYGNELFYGNVWKLLKTRRGRVGEWSNCFALLCRALGARVRWVWCSEDRTWVEVYSDHQKRWVHVDPCEEAYDHPSLYSQGLDMGISYVIAFSADGATDVTRRYIHRNEYGRARDCCPEPVLLHILNEITGLRQANLDAATQKRLKLEALREQQELQESVVAVIIADFLKSLADPASQREAGARRARAQVLQPDLTEAERRSITDIGRSLAEEGQEGPAR</sequence>
<dbReference type="GO" id="GO:0005829">
    <property type="term" value="C:cytosol"/>
    <property type="evidence" value="ECO:0007669"/>
    <property type="project" value="TreeGrafter"/>
</dbReference>
<evidence type="ECO:0000256" key="2">
    <source>
        <dbReference type="ARBA" id="ARBA00022723"/>
    </source>
</evidence>
<dbReference type="PANTHER" id="PTHR12143:SF19">
    <property type="entry name" value="PEPTIDE-N(4)-(N-ACETYL-BETA-GLUCOSAMINYL)ASPARAGINE AMIDASE"/>
    <property type="match status" value="1"/>
</dbReference>
<dbReference type="SUPFAM" id="SSF54001">
    <property type="entry name" value="Cysteine proteinases"/>
    <property type="match status" value="1"/>
</dbReference>
<dbReference type="SMART" id="SM00460">
    <property type="entry name" value="TGc"/>
    <property type="match status" value="1"/>
</dbReference>
<reference evidence="6 7" key="2">
    <citation type="journal article" date="2017" name="Sci. Rep.">
        <title>Ant-infecting Ophiocordyceps genomes reveal a high diversity of potential behavioral manipulation genes and a possible major role for enterotoxins.</title>
        <authorList>
            <person name="de Bekker C."/>
            <person name="Ohm R.A."/>
            <person name="Evans H.C."/>
            <person name="Brachmann A."/>
            <person name="Hughes D.P."/>
        </authorList>
    </citation>
    <scope>NUCLEOTIDE SEQUENCE [LARGE SCALE GENOMIC DNA]</scope>
    <source>
        <strain evidence="6 7">SC16a</strain>
    </source>
</reference>
<dbReference type="InterPro" id="IPR002931">
    <property type="entry name" value="Transglutaminase-like"/>
</dbReference>
<keyword evidence="3" id="KW-0862">Zinc</keyword>
<dbReference type="STRING" id="268505.A0A2A9PHG4"/>
<dbReference type="GO" id="GO:0046872">
    <property type="term" value="F:metal ion binding"/>
    <property type="evidence" value="ECO:0007669"/>
    <property type="project" value="UniProtKB-KW"/>
</dbReference>
<comment type="caution">
    <text evidence="6">The sequence shown here is derived from an EMBL/GenBank/DDBJ whole genome shotgun (WGS) entry which is preliminary data.</text>
</comment>
<feature type="region of interest" description="Disordered" evidence="4">
    <location>
        <begin position="234"/>
        <end position="256"/>
    </location>
</feature>
<dbReference type="InterPro" id="IPR038765">
    <property type="entry name" value="Papain-like_cys_pep_sf"/>
</dbReference>
<dbReference type="OrthoDB" id="409136at2759"/>
<feature type="region of interest" description="Disordered" evidence="4">
    <location>
        <begin position="543"/>
        <end position="591"/>
    </location>
</feature>
<feature type="compositionally biased region" description="Acidic residues" evidence="4">
    <location>
        <begin position="238"/>
        <end position="251"/>
    </location>
</feature>
<dbReference type="InterPro" id="IPR050883">
    <property type="entry name" value="PNGase"/>
</dbReference>
<dbReference type="Gene3D" id="3.10.620.30">
    <property type="match status" value="1"/>
</dbReference>
<dbReference type="GO" id="GO:0005634">
    <property type="term" value="C:nucleus"/>
    <property type="evidence" value="ECO:0007669"/>
    <property type="project" value="TreeGrafter"/>
</dbReference>
<proteinExistence type="inferred from homology"/>
<feature type="region of interest" description="Disordered" evidence="4">
    <location>
        <begin position="904"/>
        <end position="944"/>
    </location>
</feature>
<evidence type="ECO:0000256" key="1">
    <source>
        <dbReference type="ARBA" id="ARBA00009390"/>
    </source>
</evidence>
<dbReference type="EMBL" id="LAZP02000136">
    <property type="protein sequence ID" value="PFH60327.1"/>
    <property type="molecule type" value="Genomic_DNA"/>
</dbReference>
<protein>
    <recommendedName>
        <fullName evidence="5">Transglutaminase-like domain-containing protein</fullName>
    </recommendedName>
</protein>
<dbReference type="Gene3D" id="2.20.25.10">
    <property type="match status" value="1"/>
</dbReference>
<dbReference type="Proteomes" id="UP000037136">
    <property type="component" value="Unassembled WGS sequence"/>
</dbReference>
<evidence type="ECO:0000259" key="5">
    <source>
        <dbReference type="SMART" id="SM00460"/>
    </source>
</evidence>
<keyword evidence="2" id="KW-0479">Metal-binding</keyword>
<evidence type="ECO:0000256" key="4">
    <source>
        <dbReference type="SAM" id="MobiDB-lite"/>
    </source>
</evidence>
<evidence type="ECO:0000256" key="3">
    <source>
        <dbReference type="ARBA" id="ARBA00022833"/>
    </source>
</evidence>
<dbReference type="AlphaFoldDB" id="A0A2A9PHG4"/>
<feature type="domain" description="Transglutaminase-like" evidence="5">
    <location>
        <begin position="738"/>
        <end position="793"/>
    </location>
</feature>
<organism evidence="6 7">
    <name type="scientific">Ophiocordyceps unilateralis</name>
    <name type="common">Zombie-ant fungus</name>
    <name type="synonym">Torrubia unilateralis</name>
    <dbReference type="NCBI Taxonomy" id="268505"/>
    <lineage>
        <taxon>Eukaryota</taxon>
        <taxon>Fungi</taxon>
        <taxon>Dikarya</taxon>
        <taxon>Ascomycota</taxon>
        <taxon>Pezizomycotina</taxon>
        <taxon>Sordariomycetes</taxon>
        <taxon>Hypocreomycetidae</taxon>
        <taxon>Hypocreales</taxon>
        <taxon>Ophiocordycipitaceae</taxon>
        <taxon>Ophiocordyceps</taxon>
    </lineage>
</organism>